<dbReference type="InterPro" id="IPR058891">
    <property type="entry name" value="CPPA"/>
</dbReference>
<dbReference type="AlphaFoldDB" id="A0A1N7SQG2"/>
<reference evidence="1" key="1">
    <citation type="submission" date="2016-12" db="EMBL/GenBank/DDBJ databases">
        <authorList>
            <person name="Song W.-J."/>
            <person name="Kurnit D.M."/>
        </authorList>
    </citation>
    <scope>NUCLEOTIDE SEQUENCE [LARGE SCALE GENOMIC DNA]</scope>
    <source>
        <strain evidence="1">STM7296</strain>
    </source>
</reference>
<dbReference type="EMBL" id="CYGX02000169">
    <property type="protein sequence ID" value="SIT49697.1"/>
    <property type="molecule type" value="Genomic_DNA"/>
</dbReference>
<dbReference type="Proteomes" id="UP000187012">
    <property type="component" value="Unassembled WGS sequence"/>
</dbReference>
<name>A0A1N7SQG2_9BURK</name>
<accession>A0A1N7SQG2</accession>
<dbReference type="RefSeq" id="WP_094783486.1">
    <property type="nucleotide sequence ID" value="NZ_CYGX02000169.1"/>
</dbReference>
<evidence type="ECO:0000313" key="2">
    <source>
        <dbReference type="Proteomes" id="UP000187012"/>
    </source>
</evidence>
<dbReference type="OrthoDB" id="8965940at2"/>
<protein>
    <submittedName>
        <fullName evidence="1">Uncharacterized protein</fullName>
    </submittedName>
</protein>
<keyword evidence="2" id="KW-1185">Reference proteome</keyword>
<gene>
    <name evidence="1" type="ORF">BN2475_1690001</name>
</gene>
<proteinExistence type="predicted"/>
<dbReference type="STRING" id="1247936.BN2475_1690001"/>
<sequence>MEHLVRVQNERDRRTLAWLRGHVGEAAIAAAAKRCVGPTKPYLSAVCRALGVTVPRFSTPRQGVGSTTAEQSLATIRQILASRSGLRPPTPVAVPRG</sequence>
<organism evidence="1 2">
    <name type="scientific">Paraburkholderia ribeironis</name>
    <dbReference type="NCBI Taxonomy" id="1247936"/>
    <lineage>
        <taxon>Bacteria</taxon>
        <taxon>Pseudomonadati</taxon>
        <taxon>Pseudomonadota</taxon>
        <taxon>Betaproteobacteria</taxon>
        <taxon>Burkholderiales</taxon>
        <taxon>Burkholderiaceae</taxon>
        <taxon>Paraburkholderia</taxon>
    </lineage>
</organism>
<evidence type="ECO:0000313" key="1">
    <source>
        <dbReference type="EMBL" id="SIT49697.1"/>
    </source>
</evidence>
<dbReference type="Pfam" id="PF25860">
    <property type="entry name" value="CPPA"/>
    <property type="match status" value="1"/>
</dbReference>